<evidence type="ECO:0000256" key="1">
    <source>
        <dbReference type="SAM" id="SignalP"/>
    </source>
</evidence>
<dbReference type="KEGG" id="btrm:SAMEA390648703123"/>
<feature type="signal peptide" evidence="1">
    <location>
        <begin position="1"/>
        <end position="17"/>
    </location>
</feature>
<proteinExistence type="predicted"/>
<feature type="chain" id="PRO_5009816494" description="Lipoprotein" evidence="1">
    <location>
        <begin position="18"/>
        <end position="91"/>
    </location>
</feature>
<evidence type="ECO:0008006" key="4">
    <source>
        <dbReference type="Google" id="ProtNLM"/>
    </source>
</evidence>
<dbReference type="RefSeq" id="WP_025516435.1">
    <property type="nucleotide sequence ID" value="NZ_CP016340.1"/>
</dbReference>
<dbReference type="EMBL" id="LT546645">
    <property type="protein sequence ID" value="SAI72269.1"/>
    <property type="molecule type" value="Genomic_DNA"/>
</dbReference>
<evidence type="ECO:0000313" key="3">
    <source>
        <dbReference type="Proteomes" id="UP000076825"/>
    </source>
</evidence>
<dbReference type="PROSITE" id="PS51257">
    <property type="entry name" value="PROKAR_LIPOPROTEIN"/>
    <property type="match status" value="1"/>
</dbReference>
<reference evidence="2 3" key="1">
    <citation type="submission" date="2016-04" db="EMBL/GenBank/DDBJ databases">
        <authorList>
            <consortium name="Pathogen Informatics"/>
        </authorList>
    </citation>
    <scope>NUCLEOTIDE SEQUENCE [LARGE SCALE GENOMIC DNA]</scope>
    <source>
        <strain evidence="2 3">H044680328</strain>
    </source>
</reference>
<keyword evidence="3" id="KW-1185">Reference proteome</keyword>
<sequence>MKRLLLAALLAPLFLTACGREAPPAPTGKACLGANADTLVENLGGQCQAGDAIATKHPSYFCDFRYAIAYNSYNSALCIYTGQQAEERIPK</sequence>
<dbReference type="Proteomes" id="UP000076825">
    <property type="component" value="Chromosome 1"/>
</dbReference>
<dbReference type="AlphaFoldDB" id="A0A157M4E7"/>
<gene>
    <name evidence="2" type="ORF">SAMEA3906487_03123</name>
</gene>
<protein>
    <recommendedName>
        <fullName evidence="4">Lipoprotein</fullName>
    </recommendedName>
</protein>
<organism evidence="2 3">
    <name type="scientific">Bordetella trematum</name>
    <dbReference type="NCBI Taxonomy" id="123899"/>
    <lineage>
        <taxon>Bacteria</taxon>
        <taxon>Pseudomonadati</taxon>
        <taxon>Pseudomonadota</taxon>
        <taxon>Betaproteobacteria</taxon>
        <taxon>Burkholderiales</taxon>
        <taxon>Alcaligenaceae</taxon>
        <taxon>Bordetella</taxon>
    </lineage>
</organism>
<dbReference type="GeneID" id="56589635"/>
<name>A0A157M4E7_9BORD</name>
<dbReference type="PATRIC" id="fig|123899.6.peg.3118"/>
<evidence type="ECO:0000313" key="2">
    <source>
        <dbReference type="EMBL" id="SAI72269.1"/>
    </source>
</evidence>
<keyword evidence="1" id="KW-0732">Signal</keyword>
<accession>A0A157M4E7</accession>